<dbReference type="PANTHER" id="PTHR34883:SF15">
    <property type="entry name" value="EXTRACELLULAR SERINE-RICH PROTEIN"/>
    <property type="match status" value="1"/>
</dbReference>
<feature type="compositionally biased region" description="Low complexity" evidence="1">
    <location>
        <begin position="171"/>
        <end position="186"/>
    </location>
</feature>
<evidence type="ECO:0000313" key="4">
    <source>
        <dbReference type="Proteomes" id="UP000307440"/>
    </source>
</evidence>
<proteinExistence type="predicted"/>
<feature type="signal peptide" evidence="2">
    <location>
        <begin position="1"/>
        <end position="18"/>
    </location>
</feature>
<reference evidence="3 4" key="1">
    <citation type="journal article" date="2019" name="Nat. Ecol. Evol.">
        <title>Megaphylogeny resolves global patterns of mushroom evolution.</title>
        <authorList>
            <person name="Varga T."/>
            <person name="Krizsan K."/>
            <person name="Foldi C."/>
            <person name="Dima B."/>
            <person name="Sanchez-Garcia M."/>
            <person name="Sanchez-Ramirez S."/>
            <person name="Szollosi G.J."/>
            <person name="Szarkandi J.G."/>
            <person name="Papp V."/>
            <person name="Albert L."/>
            <person name="Andreopoulos W."/>
            <person name="Angelini C."/>
            <person name="Antonin V."/>
            <person name="Barry K.W."/>
            <person name="Bougher N.L."/>
            <person name="Buchanan P."/>
            <person name="Buyck B."/>
            <person name="Bense V."/>
            <person name="Catcheside P."/>
            <person name="Chovatia M."/>
            <person name="Cooper J."/>
            <person name="Damon W."/>
            <person name="Desjardin D."/>
            <person name="Finy P."/>
            <person name="Geml J."/>
            <person name="Haridas S."/>
            <person name="Hughes K."/>
            <person name="Justo A."/>
            <person name="Karasinski D."/>
            <person name="Kautmanova I."/>
            <person name="Kiss B."/>
            <person name="Kocsube S."/>
            <person name="Kotiranta H."/>
            <person name="LaButti K.M."/>
            <person name="Lechner B.E."/>
            <person name="Liimatainen K."/>
            <person name="Lipzen A."/>
            <person name="Lukacs Z."/>
            <person name="Mihaltcheva S."/>
            <person name="Morgado L.N."/>
            <person name="Niskanen T."/>
            <person name="Noordeloos M.E."/>
            <person name="Ohm R.A."/>
            <person name="Ortiz-Santana B."/>
            <person name="Ovrebo C."/>
            <person name="Racz N."/>
            <person name="Riley R."/>
            <person name="Savchenko A."/>
            <person name="Shiryaev A."/>
            <person name="Soop K."/>
            <person name="Spirin V."/>
            <person name="Szebenyi C."/>
            <person name="Tomsovsky M."/>
            <person name="Tulloss R.E."/>
            <person name="Uehling J."/>
            <person name="Grigoriev I.V."/>
            <person name="Vagvolgyi C."/>
            <person name="Papp T."/>
            <person name="Martin F.M."/>
            <person name="Miettinen O."/>
            <person name="Hibbett D.S."/>
            <person name="Nagy L.G."/>
        </authorList>
    </citation>
    <scope>NUCLEOTIDE SEQUENCE [LARGE SCALE GENOMIC DNA]</scope>
    <source>
        <strain evidence="3 4">CBS 121175</strain>
    </source>
</reference>
<evidence type="ECO:0000256" key="1">
    <source>
        <dbReference type="SAM" id="MobiDB-lite"/>
    </source>
</evidence>
<organism evidence="3 4">
    <name type="scientific">Coprinopsis marcescibilis</name>
    <name type="common">Agaric fungus</name>
    <name type="synonym">Psathyrella marcescibilis</name>
    <dbReference type="NCBI Taxonomy" id="230819"/>
    <lineage>
        <taxon>Eukaryota</taxon>
        <taxon>Fungi</taxon>
        <taxon>Dikarya</taxon>
        <taxon>Basidiomycota</taxon>
        <taxon>Agaricomycotina</taxon>
        <taxon>Agaricomycetes</taxon>
        <taxon>Agaricomycetidae</taxon>
        <taxon>Agaricales</taxon>
        <taxon>Agaricineae</taxon>
        <taxon>Psathyrellaceae</taxon>
        <taxon>Coprinopsis</taxon>
    </lineage>
</organism>
<feature type="region of interest" description="Disordered" evidence="1">
    <location>
        <begin position="136"/>
        <end position="197"/>
    </location>
</feature>
<dbReference type="InterPro" id="IPR052953">
    <property type="entry name" value="Ser-rich/MCO-related"/>
</dbReference>
<dbReference type="OrthoDB" id="1921208at2759"/>
<gene>
    <name evidence="3" type="ORF">FA15DRAFT_651700</name>
</gene>
<dbReference type="PANTHER" id="PTHR34883">
    <property type="entry name" value="SERINE-RICH PROTEIN, PUTATIVE-RELATED-RELATED"/>
    <property type="match status" value="1"/>
</dbReference>
<name>A0A5C3LC59_COPMA</name>
<dbReference type="CDD" id="cd00920">
    <property type="entry name" value="Cupredoxin"/>
    <property type="match status" value="1"/>
</dbReference>
<dbReference type="Proteomes" id="UP000307440">
    <property type="component" value="Unassembled WGS sequence"/>
</dbReference>
<feature type="chain" id="PRO_5023001626" description="Cupredoxin" evidence="2">
    <location>
        <begin position="19"/>
        <end position="218"/>
    </location>
</feature>
<evidence type="ECO:0000256" key="2">
    <source>
        <dbReference type="SAM" id="SignalP"/>
    </source>
</evidence>
<evidence type="ECO:0000313" key="3">
    <source>
        <dbReference type="EMBL" id="TFK30192.1"/>
    </source>
</evidence>
<dbReference type="SUPFAM" id="SSF49503">
    <property type="entry name" value="Cupredoxins"/>
    <property type="match status" value="1"/>
</dbReference>
<dbReference type="EMBL" id="ML210147">
    <property type="protein sequence ID" value="TFK30192.1"/>
    <property type="molecule type" value="Genomic_DNA"/>
</dbReference>
<dbReference type="Gene3D" id="2.60.40.420">
    <property type="entry name" value="Cupredoxins - blue copper proteins"/>
    <property type="match status" value="1"/>
</dbReference>
<protein>
    <recommendedName>
        <fullName evidence="5">Cupredoxin</fullName>
    </recommendedName>
</protein>
<dbReference type="STRING" id="230819.A0A5C3LC59"/>
<accession>A0A5C3LC59</accession>
<dbReference type="InterPro" id="IPR008972">
    <property type="entry name" value="Cupredoxin"/>
</dbReference>
<dbReference type="AlphaFoldDB" id="A0A5C3LC59"/>
<keyword evidence="4" id="KW-1185">Reference proteome</keyword>
<evidence type="ECO:0008006" key="5">
    <source>
        <dbReference type="Google" id="ProtNLM"/>
    </source>
</evidence>
<sequence>MQLSLAALAVLLPIVAQAANFDVAVGQEGLTFTPPNVPAVPGDTVTFTFYPKNHTVTQSSFAAPCTPLEGGEHSGFRPTEAGPLEDTFVFDVTSADPAWFYCAQGQHCQGGMVFAVNPPAEGNTYETFVANAAAAESGPLPEGPEGGAPPAGPSGGDTSAGPSAPGPRPTPSGSAPGGNAPSGSGPNAPPATRPAGAEKFAVPAGGLLAGLIAAVVAL</sequence>
<keyword evidence="2" id="KW-0732">Signal</keyword>